<evidence type="ECO:0000256" key="1">
    <source>
        <dbReference type="ARBA" id="ARBA00023529"/>
    </source>
</evidence>
<dbReference type="AlphaFoldDB" id="A0A6A5AN90"/>
<evidence type="ECO:0000313" key="3">
    <source>
        <dbReference type="EMBL" id="KAF0765624.1"/>
    </source>
</evidence>
<dbReference type="GO" id="GO:0006508">
    <property type="term" value="P:proteolysis"/>
    <property type="evidence" value="ECO:0007669"/>
    <property type="project" value="InterPro"/>
</dbReference>
<protein>
    <recommendedName>
        <fullName evidence="2">subtilisin</fullName>
        <ecNumber evidence="2">3.4.21.62</ecNumber>
    </recommendedName>
</protein>
<sequence>TCGHGTHVSGIVAGRSAKIAFLDLAFDCFNWSNPVSLRVPTSTTGWSVSQPNPRSFRYRLSGQGKPDSISDCQHVHGKIQVMAKV</sequence>
<accession>A0A6A5AN90</accession>
<dbReference type="GO" id="GO:0004252">
    <property type="term" value="F:serine-type endopeptidase activity"/>
    <property type="evidence" value="ECO:0007669"/>
    <property type="project" value="UniProtKB-EC"/>
</dbReference>
<proteinExistence type="predicted"/>
<organism evidence="3 4">
    <name type="scientific">Aphanomyces astaci</name>
    <name type="common">Crayfish plague agent</name>
    <dbReference type="NCBI Taxonomy" id="112090"/>
    <lineage>
        <taxon>Eukaryota</taxon>
        <taxon>Sar</taxon>
        <taxon>Stramenopiles</taxon>
        <taxon>Oomycota</taxon>
        <taxon>Saprolegniomycetes</taxon>
        <taxon>Saprolegniales</taxon>
        <taxon>Verrucalvaceae</taxon>
        <taxon>Aphanomyces</taxon>
    </lineage>
</organism>
<dbReference type="EC" id="3.4.21.62" evidence="2"/>
<comment type="catalytic activity">
    <reaction evidence="1">
        <text>Hydrolysis of proteins with broad specificity for peptide bonds, and a preference for a large uncharged residue in P1. Hydrolyzes peptide amides.</text>
        <dbReference type="EC" id="3.4.21.62"/>
    </reaction>
</comment>
<comment type="caution">
    <text evidence="3">The sequence shown here is derived from an EMBL/GenBank/DDBJ whole genome shotgun (WGS) entry which is preliminary data.</text>
</comment>
<reference evidence="3 4" key="1">
    <citation type="submission" date="2019-06" db="EMBL/GenBank/DDBJ databases">
        <title>Genomics analysis of Aphanomyces spp. identifies a new class of oomycete effector associated with host adaptation.</title>
        <authorList>
            <person name="Gaulin E."/>
        </authorList>
    </citation>
    <scope>NUCLEOTIDE SEQUENCE [LARGE SCALE GENOMIC DNA]</scope>
    <source>
        <strain evidence="3 4">E</strain>
    </source>
</reference>
<dbReference type="Proteomes" id="UP000469452">
    <property type="component" value="Unassembled WGS sequence"/>
</dbReference>
<evidence type="ECO:0000313" key="4">
    <source>
        <dbReference type="Proteomes" id="UP000469452"/>
    </source>
</evidence>
<name>A0A6A5AN90_APHAT</name>
<dbReference type="SUPFAM" id="SSF52743">
    <property type="entry name" value="Subtilisin-like"/>
    <property type="match status" value="1"/>
</dbReference>
<feature type="non-terminal residue" evidence="3">
    <location>
        <position position="1"/>
    </location>
</feature>
<dbReference type="InterPro" id="IPR022398">
    <property type="entry name" value="Peptidase_S8_His-AS"/>
</dbReference>
<dbReference type="InterPro" id="IPR036852">
    <property type="entry name" value="Peptidase_S8/S53_dom_sf"/>
</dbReference>
<gene>
    <name evidence="3" type="ORF">AaE_002973</name>
</gene>
<dbReference type="EMBL" id="VJMI01006785">
    <property type="protein sequence ID" value="KAF0765624.1"/>
    <property type="molecule type" value="Genomic_DNA"/>
</dbReference>
<evidence type="ECO:0000256" key="2">
    <source>
        <dbReference type="ARBA" id="ARBA00023619"/>
    </source>
</evidence>
<dbReference type="PROSITE" id="PS00137">
    <property type="entry name" value="SUBTILASE_HIS"/>
    <property type="match status" value="1"/>
</dbReference>